<protein>
    <submittedName>
        <fullName evidence="2">Uncharacterized protein</fullName>
    </submittedName>
</protein>
<proteinExistence type="predicted"/>
<dbReference type="EMBL" id="JAUEPU010000005">
    <property type="protein sequence ID" value="KAK0502090.1"/>
    <property type="molecule type" value="Genomic_DNA"/>
</dbReference>
<name>A0AA39QFS3_9AGAR</name>
<evidence type="ECO:0000313" key="2">
    <source>
        <dbReference type="EMBL" id="KAK0502090.1"/>
    </source>
</evidence>
<comment type="caution">
    <text evidence="2">The sequence shown here is derived from an EMBL/GenBank/DDBJ whole genome shotgun (WGS) entry which is preliminary data.</text>
</comment>
<accession>A0AA39QFS3</accession>
<dbReference type="Proteomes" id="UP001175228">
    <property type="component" value="Unassembled WGS sequence"/>
</dbReference>
<feature type="signal peptide" evidence="1">
    <location>
        <begin position="1"/>
        <end position="29"/>
    </location>
</feature>
<sequence>MTSRGRNLRIVTTALRLLAILAKMPGDLSLGGQYSRAFPWIQWAQTYPLRLSTIFSPRAYDTCGLIIQSDGCDTSPKLAWSSLKKLASMVRHCNAYPACNQFPSHVRLTDIDQNGYLSPQYWFSNLDVWHKIKYRSLSAIR</sequence>
<dbReference type="AlphaFoldDB" id="A0AA39QFS3"/>
<feature type="chain" id="PRO_5041462028" evidence="1">
    <location>
        <begin position="30"/>
        <end position="141"/>
    </location>
</feature>
<gene>
    <name evidence="2" type="ORF">EDD18DRAFT_680160</name>
</gene>
<keyword evidence="3" id="KW-1185">Reference proteome</keyword>
<organism evidence="2 3">
    <name type="scientific">Armillaria luteobubalina</name>
    <dbReference type="NCBI Taxonomy" id="153913"/>
    <lineage>
        <taxon>Eukaryota</taxon>
        <taxon>Fungi</taxon>
        <taxon>Dikarya</taxon>
        <taxon>Basidiomycota</taxon>
        <taxon>Agaricomycotina</taxon>
        <taxon>Agaricomycetes</taxon>
        <taxon>Agaricomycetidae</taxon>
        <taxon>Agaricales</taxon>
        <taxon>Marasmiineae</taxon>
        <taxon>Physalacriaceae</taxon>
        <taxon>Armillaria</taxon>
    </lineage>
</organism>
<evidence type="ECO:0000256" key="1">
    <source>
        <dbReference type="SAM" id="SignalP"/>
    </source>
</evidence>
<reference evidence="2" key="1">
    <citation type="submission" date="2023-06" db="EMBL/GenBank/DDBJ databases">
        <authorList>
            <consortium name="Lawrence Berkeley National Laboratory"/>
            <person name="Ahrendt S."/>
            <person name="Sahu N."/>
            <person name="Indic B."/>
            <person name="Wong-Bajracharya J."/>
            <person name="Merenyi Z."/>
            <person name="Ke H.-M."/>
            <person name="Monk M."/>
            <person name="Kocsube S."/>
            <person name="Drula E."/>
            <person name="Lipzen A."/>
            <person name="Balint B."/>
            <person name="Henrissat B."/>
            <person name="Andreopoulos B."/>
            <person name="Martin F.M."/>
            <person name="Harder C.B."/>
            <person name="Rigling D."/>
            <person name="Ford K.L."/>
            <person name="Foster G.D."/>
            <person name="Pangilinan J."/>
            <person name="Papanicolaou A."/>
            <person name="Barry K."/>
            <person name="LaButti K."/>
            <person name="Viragh M."/>
            <person name="Koriabine M."/>
            <person name="Yan M."/>
            <person name="Riley R."/>
            <person name="Champramary S."/>
            <person name="Plett K.L."/>
            <person name="Tsai I.J."/>
            <person name="Slot J."/>
            <person name="Sipos G."/>
            <person name="Plett J."/>
            <person name="Nagy L.G."/>
            <person name="Grigoriev I.V."/>
        </authorList>
    </citation>
    <scope>NUCLEOTIDE SEQUENCE</scope>
    <source>
        <strain evidence="2">HWK02</strain>
    </source>
</reference>
<evidence type="ECO:0000313" key="3">
    <source>
        <dbReference type="Proteomes" id="UP001175228"/>
    </source>
</evidence>
<keyword evidence="1" id="KW-0732">Signal</keyword>